<dbReference type="EMBL" id="FWFG01000030">
    <property type="protein sequence ID" value="SLM89373.1"/>
    <property type="molecule type" value="Genomic_DNA"/>
</dbReference>
<keyword evidence="2" id="KW-1185">Reference proteome</keyword>
<evidence type="ECO:0000313" key="1">
    <source>
        <dbReference type="EMBL" id="SLM89373.1"/>
    </source>
</evidence>
<name>A0A1X6WVC8_9MICO</name>
<sequence length="107" mass="11641">MTPGHPTTKEHLMPMRYIGGWRKPAQEAELQVRGIFADDASLERGAAWAISVLQDADIDPHDQPVRAIKALRDADRRIGLAAGRFLVDLAAGKREQLDDGLGDSAPS</sequence>
<organism evidence="1 2">
    <name type="scientific">Brachybacterium nesterenkovii</name>
    <dbReference type="NCBI Taxonomy" id="47847"/>
    <lineage>
        <taxon>Bacteria</taxon>
        <taxon>Bacillati</taxon>
        <taxon>Actinomycetota</taxon>
        <taxon>Actinomycetes</taxon>
        <taxon>Micrococcales</taxon>
        <taxon>Dermabacteraceae</taxon>
        <taxon>Brachybacterium</taxon>
    </lineage>
</organism>
<gene>
    <name evidence="1" type="ORF">FM110_03475</name>
</gene>
<protein>
    <submittedName>
        <fullName evidence="1">Uncharacterized protein</fullName>
    </submittedName>
</protein>
<accession>A0A1X6WVC8</accession>
<proteinExistence type="predicted"/>
<evidence type="ECO:0000313" key="2">
    <source>
        <dbReference type="Proteomes" id="UP000195981"/>
    </source>
</evidence>
<reference evidence="1 2" key="1">
    <citation type="submission" date="2017-02" db="EMBL/GenBank/DDBJ databases">
        <authorList>
            <person name="Peterson S.W."/>
        </authorList>
    </citation>
    <scope>NUCLEOTIDE SEQUENCE [LARGE SCALE GENOMIC DNA]</scope>
    <source>
        <strain evidence="1 2">CIP104813</strain>
    </source>
</reference>
<dbReference type="AlphaFoldDB" id="A0A1X6WVC8"/>
<dbReference type="Proteomes" id="UP000195981">
    <property type="component" value="Unassembled WGS sequence"/>
</dbReference>